<dbReference type="UniPathway" id="UPA00362"/>
<dbReference type="AlphaFoldDB" id="A0A7S1P578"/>
<dbReference type="InterPro" id="IPR036291">
    <property type="entry name" value="NAD(P)-bd_dom_sf"/>
</dbReference>
<sequence>MPMASNLLTHGRRLLVFDMSDERLQEAQKRGAKAAQSVAHVAREARVVMTMLPATKHVKAVYLGETGLLANLGEKGSLIIDSSTIDPVSAEEVNKEATSAGYRMVDAPVSGGVPGAVDATLTFMVGGTDDNFKATQPLLAMMGKSVVHCGGPGKGAAFKVCNNLILAVSMLGVSEGFRLAESLGVDLNKFASVVNTSSGRCWSSDTYNPAPGVMDNVPASRDYVGGFAIDLMVKDLGLALSAAEVTKAPLPATKEAHRLYGQVAAKGHGSLDFGSVYKYGGT</sequence>
<evidence type="ECO:0000256" key="7">
    <source>
        <dbReference type="ARBA" id="ARBA00049197"/>
    </source>
</evidence>
<evidence type="ECO:0000259" key="9">
    <source>
        <dbReference type="Pfam" id="PF03446"/>
    </source>
</evidence>
<evidence type="ECO:0000256" key="6">
    <source>
        <dbReference type="ARBA" id="ARBA00023027"/>
    </source>
</evidence>
<dbReference type="InterPro" id="IPR029154">
    <property type="entry name" value="HIBADH-like_NADP-bd"/>
</dbReference>
<comment type="catalytic activity">
    <reaction evidence="7">
        <text>3-hydroxy-2-methylpropanoate + NAD(+) = 2-methyl-3-oxopropanoate + NADH + H(+)</text>
        <dbReference type="Rhea" id="RHEA:17681"/>
        <dbReference type="ChEBI" id="CHEBI:11805"/>
        <dbReference type="ChEBI" id="CHEBI:15378"/>
        <dbReference type="ChEBI" id="CHEBI:57540"/>
        <dbReference type="ChEBI" id="CHEBI:57700"/>
        <dbReference type="ChEBI" id="CHEBI:57945"/>
        <dbReference type="EC" id="1.1.1.31"/>
    </reaction>
</comment>
<dbReference type="PIRSF" id="PIRSF000103">
    <property type="entry name" value="HIBADH"/>
    <property type="match status" value="1"/>
</dbReference>
<comment type="pathway">
    <text evidence="1">Amino-acid degradation; L-valine degradation.</text>
</comment>
<feature type="domain" description="3-hydroxyisobutyrate dehydrogenase-like NAD-binding" evidence="10">
    <location>
        <begin position="153"/>
        <end position="279"/>
    </location>
</feature>
<reference evidence="11" key="1">
    <citation type="submission" date="2021-01" db="EMBL/GenBank/DDBJ databases">
        <authorList>
            <person name="Corre E."/>
            <person name="Pelletier E."/>
            <person name="Niang G."/>
            <person name="Scheremetjew M."/>
            <person name="Finn R."/>
            <person name="Kale V."/>
            <person name="Holt S."/>
            <person name="Cochrane G."/>
            <person name="Meng A."/>
            <person name="Brown T."/>
            <person name="Cohen L."/>
        </authorList>
    </citation>
    <scope>NUCLEOTIDE SEQUENCE</scope>
    <source>
        <strain evidence="11">CCMP3346</strain>
    </source>
</reference>
<comment type="similarity">
    <text evidence="2">Belongs to the HIBADH-related family. 3-hydroxyisobutyrate dehydrogenase subfamily.</text>
</comment>
<evidence type="ECO:0000256" key="3">
    <source>
        <dbReference type="ARBA" id="ARBA00012991"/>
    </source>
</evidence>
<accession>A0A7S1P578</accession>
<evidence type="ECO:0000313" key="11">
    <source>
        <dbReference type="EMBL" id="CAD9062610.1"/>
    </source>
</evidence>
<evidence type="ECO:0000256" key="2">
    <source>
        <dbReference type="ARBA" id="ARBA00006013"/>
    </source>
</evidence>
<dbReference type="InterPro" id="IPR015815">
    <property type="entry name" value="HIBADH-related"/>
</dbReference>
<keyword evidence="4" id="KW-0101">Branched-chain amino acid catabolism</keyword>
<dbReference type="EMBL" id="HBGB01030147">
    <property type="protein sequence ID" value="CAD9062610.1"/>
    <property type="molecule type" value="Transcribed_RNA"/>
</dbReference>
<dbReference type="GO" id="GO:0008442">
    <property type="term" value="F:3-hydroxyisobutyrate dehydrogenase activity"/>
    <property type="evidence" value="ECO:0007669"/>
    <property type="project" value="UniProtKB-EC"/>
</dbReference>
<dbReference type="SUPFAM" id="SSF51735">
    <property type="entry name" value="NAD(P)-binding Rossmann-fold domains"/>
    <property type="match status" value="1"/>
</dbReference>
<organism evidence="11">
    <name type="scientific">Vitrella brassicaformis</name>
    <dbReference type="NCBI Taxonomy" id="1169539"/>
    <lineage>
        <taxon>Eukaryota</taxon>
        <taxon>Sar</taxon>
        <taxon>Alveolata</taxon>
        <taxon>Colpodellida</taxon>
        <taxon>Vitrellaceae</taxon>
        <taxon>Vitrella</taxon>
    </lineage>
</organism>
<dbReference type="InterPro" id="IPR006115">
    <property type="entry name" value="6PGDH_NADP-bd"/>
</dbReference>
<dbReference type="GO" id="GO:0051287">
    <property type="term" value="F:NAD binding"/>
    <property type="evidence" value="ECO:0007669"/>
    <property type="project" value="InterPro"/>
</dbReference>
<dbReference type="SUPFAM" id="SSF48179">
    <property type="entry name" value="6-phosphogluconate dehydrogenase C-terminal domain-like"/>
    <property type="match status" value="1"/>
</dbReference>
<keyword evidence="5" id="KW-0560">Oxidoreductase</keyword>
<dbReference type="Gene3D" id="3.40.50.720">
    <property type="entry name" value="NAD(P)-binding Rossmann-like Domain"/>
    <property type="match status" value="1"/>
</dbReference>
<name>A0A7S1P578_9ALVE</name>
<dbReference type="EC" id="1.1.1.31" evidence="3"/>
<dbReference type="GO" id="GO:0006574">
    <property type="term" value="P:L-valine catabolic process"/>
    <property type="evidence" value="ECO:0007669"/>
    <property type="project" value="UniProtKB-UniPathway"/>
</dbReference>
<dbReference type="PANTHER" id="PTHR22981">
    <property type="entry name" value="3-HYDROXYISOBUTYRATE DEHYDROGENASE-RELATED"/>
    <property type="match status" value="1"/>
</dbReference>
<dbReference type="FunFam" id="1.10.1040.10:FF:000006">
    <property type="entry name" value="3-hydroxyisobutyrate dehydrogenase"/>
    <property type="match status" value="1"/>
</dbReference>
<dbReference type="GO" id="GO:0005739">
    <property type="term" value="C:mitochondrion"/>
    <property type="evidence" value="ECO:0007669"/>
    <property type="project" value="TreeGrafter"/>
</dbReference>
<feature type="domain" description="6-phosphogluconate dehydrogenase NADP-binding" evidence="9">
    <location>
        <begin position="2"/>
        <end position="150"/>
    </location>
</feature>
<evidence type="ECO:0000256" key="8">
    <source>
        <dbReference type="PIRSR" id="PIRSR000103-1"/>
    </source>
</evidence>
<dbReference type="Pfam" id="PF03446">
    <property type="entry name" value="NAD_binding_2"/>
    <property type="match status" value="1"/>
</dbReference>
<dbReference type="InterPro" id="IPR013328">
    <property type="entry name" value="6PGD_dom2"/>
</dbReference>
<dbReference type="GO" id="GO:0050661">
    <property type="term" value="F:NADP binding"/>
    <property type="evidence" value="ECO:0007669"/>
    <property type="project" value="InterPro"/>
</dbReference>
<keyword evidence="6" id="KW-0520">NAD</keyword>
<dbReference type="Gene3D" id="1.10.1040.10">
    <property type="entry name" value="N-(1-d-carboxylethyl)-l-norvaline Dehydrogenase, domain 2"/>
    <property type="match status" value="1"/>
</dbReference>
<protein>
    <recommendedName>
        <fullName evidence="3">3-hydroxyisobutyrate dehydrogenase</fullName>
        <ecNumber evidence="3">1.1.1.31</ecNumber>
    </recommendedName>
</protein>
<proteinExistence type="inferred from homology"/>
<dbReference type="InterPro" id="IPR008927">
    <property type="entry name" value="6-PGluconate_DH-like_C_sf"/>
</dbReference>
<evidence type="ECO:0000256" key="4">
    <source>
        <dbReference type="ARBA" id="ARBA00022456"/>
    </source>
</evidence>
<evidence type="ECO:0000259" key="10">
    <source>
        <dbReference type="Pfam" id="PF14833"/>
    </source>
</evidence>
<dbReference type="PANTHER" id="PTHR22981:SF7">
    <property type="entry name" value="3-HYDROXYISOBUTYRATE DEHYDROGENASE, MITOCHONDRIAL"/>
    <property type="match status" value="1"/>
</dbReference>
<dbReference type="Pfam" id="PF14833">
    <property type="entry name" value="NAD_binding_11"/>
    <property type="match status" value="1"/>
</dbReference>
<evidence type="ECO:0000256" key="5">
    <source>
        <dbReference type="ARBA" id="ARBA00023002"/>
    </source>
</evidence>
<dbReference type="InterPro" id="IPR011548">
    <property type="entry name" value="HIBADH"/>
</dbReference>
<dbReference type="NCBIfam" id="TIGR01692">
    <property type="entry name" value="HIBADH"/>
    <property type="match status" value="1"/>
</dbReference>
<gene>
    <name evidence="11" type="ORF">VBRA1451_LOCUS17680</name>
</gene>
<evidence type="ECO:0000256" key="1">
    <source>
        <dbReference type="ARBA" id="ARBA00005109"/>
    </source>
</evidence>
<feature type="active site" evidence="8">
    <location>
        <position position="159"/>
    </location>
</feature>